<keyword evidence="2" id="KW-1185">Reference proteome</keyword>
<dbReference type="EMBL" id="JANBUN010000003">
    <property type="protein sequence ID" value="KAJ2808381.1"/>
    <property type="molecule type" value="Genomic_DNA"/>
</dbReference>
<evidence type="ECO:0000313" key="1">
    <source>
        <dbReference type="EMBL" id="KAJ2808381.1"/>
    </source>
</evidence>
<organism evidence="1 2">
    <name type="scientific">Coemansia helicoidea</name>
    <dbReference type="NCBI Taxonomy" id="1286919"/>
    <lineage>
        <taxon>Eukaryota</taxon>
        <taxon>Fungi</taxon>
        <taxon>Fungi incertae sedis</taxon>
        <taxon>Zoopagomycota</taxon>
        <taxon>Kickxellomycotina</taxon>
        <taxon>Kickxellomycetes</taxon>
        <taxon>Kickxellales</taxon>
        <taxon>Kickxellaceae</taxon>
        <taxon>Coemansia</taxon>
    </lineage>
</organism>
<sequence length="208" mass="22538">MFRTLFVGWRSRKPYASAVECNVLVRVVGGGMQRSFFVHQLPADCRISVLRERIAERRTMIPFARWELCLPHRRAAALRDGKRFSHYGIRPWDCVHVRPVAAATTSRADGLTGWSARPVSQRVGALAASLPFRGRHPLGAAAAAAAAVAGGYGAHPDFAVPASATTIADGGSTLPRPRPYGYLDSSSTSLYSTESLELGAEIKARHLL</sequence>
<comment type="caution">
    <text evidence="1">The sequence shown here is derived from an EMBL/GenBank/DDBJ whole genome shotgun (WGS) entry which is preliminary data.</text>
</comment>
<protein>
    <submittedName>
        <fullName evidence="1">Uncharacterized protein</fullName>
    </submittedName>
</protein>
<gene>
    <name evidence="1" type="ORF">H4R21_000080</name>
</gene>
<evidence type="ECO:0000313" key="2">
    <source>
        <dbReference type="Proteomes" id="UP001140087"/>
    </source>
</evidence>
<reference evidence="1" key="1">
    <citation type="submission" date="2022-07" db="EMBL/GenBank/DDBJ databases">
        <title>Phylogenomic reconstructions and comparative analyses of Kickxellomycotina fungi.</title>
        <authorList>
            <person name="Reynolds N.K."/>
            <person name="Stajich J.E."/>
            <person name="Barry K."/>
            <person name="Grigoriev I.V."/>
            <person name="Crous P."/>
            <person name="Smith M.E."/>
        </authorList>
    </citation>
    <scope>NUCLEOTIDE SEQUENCE</scope>
    <source>
        <strain evidence="1">BCRC 34780</strain>
    </source>
</reference>
<name>A0ACC1LIQ4_9FUNG</name>
<dbReference type="Proteomes" id="UP001140087">
    <property type="component" value="Unassembled WGS sequence"/>
</dbReference>
<proteinExistence type="predicted"/>
<accession>A0ACC1LIQ4</accession>